<comment type="similarity">
    <text evidence="2">Belongs to the asparagine synthetase family.</text>
</comment>
<keyword evidence="7 9" id="KW-0315">Glutamine amidotransferase</keyword>
<sequence length="617" mass="70927">MCGICGFVGNVTDKETILGNMMDVIKHRGPDSEGKFCTDEAALGFRRLSIIDLESGSQPMFNETGDLALVFNGEIYNCLELRERFQKRGHVFANRSDSEVLLHGYEEYGEKLVNELRGMFGFAIWDAPNKKLFMARDFFGIKPVYYAMIEGSLVFGSEIKSILEFPGFKREVNEEALEQYLSFQYSAMAETFFKGIYKLLPGHYLTLQDGRLEITQYFDPTLAPQKTNETEEELIQKIDNVMSESVEKHMLADVEVGAFLSSGVDSSFIAAKYSGNKTFTVGFFDENSPYNETQFAKKLSKHLHLENHSKIISEQEYWDAIPKIMYHMDEPLGDAAAIALYFVAQEAAKHVKVVTSGEGADEFFGGYTIYREPLALKYVQWIPKPVRRAFASVAMKLPEHMKGRSYLIRGSKSVQERFIGNANIFTAKERKSILKQPTKVMTPQEFLDKNYKKMAKYDDTTKMQYIDLTNWLPGDILLKADKMSMAHSLELRVPFLDKEVFDVARKINTEEKLKDHTTKYAFRKVAEKYLPKQTSEKKKLGFPVPIRVWLKQDSGYGRTKAMFTGESAGKFFNQKQIMQLLDDHKAGIRDNSRKIWVIYTFLIWYQVFFVEKEHNFA</sequence>
<dbReference type="STRING" id="180332.GCA_000797495_01914"/>
<evidence type="ECO:0000256" key="11">
    <source>
        <dbReference type="PIRSR" id="PIRSR001589-3"/>
    </source>
</evidence>
<feature type="binding site" evidence="10">
    <location>
        <begin position="356"/>
        <end position="357"/>
    </location>
    <ligand>
        <name>ATP</name>
        <dbReference type="ChEBI" id="CHEBI:30616"/>
    </ligand>
</feature>
<dbReference type="CDD" id="cd01991">
    <property type="entry name" value="Asn_synthase_B_C"/>
    <property type="match status" value="1"/>
</dbReference>
<evidence type="ECO:0000256" key="5">
    <source>
        <dbReference type="ARBA" id="ARBA00022840"/>
    </source>
</evidence>
<evidence type="ECO:0000256" key="1">
    <source>
        <dbReference type="ARBA" id="ARBA00005187"/>
    </source>
</evidence>
<dbReference type="InterPro" id="IPR029055">
    <property type="entry name" value="Ntn_hydrolases_N"/>
</dbReference>
<feature type="active site" description="For GATase activity" evidence="9">
    <location>
        <position position="2"/>
    </location>
</feature>
<keyword evidence="4 10" id="KW-0547">Nucleotide-binding</keyword>
<dbReference type="SUPFAM" id="SSF56235">
    <property type="entry name" value="N-terminal nucleophile aminohydrolases (Ntn hydrolases)"/>
    <property type="match status" value="1"/>
</dbReference>
<organism evidence="13 14">
    <name type="scientific">Robinsoniella peoriensis</name>
    <dbReference type="NCBI Taxonomy" id="180332"/>
    <lineage>
        <taxon>Bacteria</taxon>
        <taxon>Bacillati</taxon>
        <taxon>Bacillota</taxon>
        <taxon>Clostridia</taxon>
        <taxon>Lachnospirales</taxon>
        <taxon>Lachnospiraceae</taxon>
        <taxon>Robinsoniella</taxon>
    </lineage>
</organism>
<dbReference type="InterPro" id="IPR017932">
    <property type="entry name" value="GATase_2_dom"/>
</dbReference>
<dbReference type="Pfam" id="PF00733">
    <property type="entry name" value="Asn_synthase"/>
    <property type="match status" value="1"/>
</dbReference>
<reference evidence="13 14" key="1">
    <citation type="journal article" date="2019" name="Anaerobe">
        <title>Detection of Robinsoniella peoriensis in multiple bone samples of a trauma patient.</title>
        <authorList>
            <person name="Schrottner P."/>
            <person name="Hartwich K."/>
            <person name="Bunk B."/>
            <person name="Schober I."/>
            <person name="Helbig S."/>
            <person name="Rudolph W.W."/>
            <person name="Gunzer F."/>
        </authorList>
    </citation>
    <scope>NUCLEOTIDE SEQUENCE [LARGE SCALE GENOMIC DNA]</scope>
    <source>
        <strain evidence="13 14">DSM 106044</strain>
    </source>
</reference>
<dbReference type="GO" id="GO:0006529">
    <property type="term" value="P:asparagine biosynthetic process"/>
    <property type="evidence" value="ECO:0007669"/>
    <property type="project" value="UniProtKB-KW"/>
</dbReference>
<dbReference type="GO" id="GO:0005829">
    <property type="term" value="C:cytosol"/>
    <property type="evidence" value="ECO:0007669"/>
    <property type="project" value="TreeGrafter"/>
</dbReference>
<dbReference type="PIRSF" id="PIRSF001589">
    <property type="entry name" value="Asn_synthetase_glu-h"/>
    <property type="match status" value="1"/>
</dbReference>
<feature type="site" description="Important for beta-aspartyl-AMP intermediate formation" evidence="11">
    <location>
        <position position="358"/>
    </location>
</feature>
<evidence type="ECO:0000256" key="3">
    <source>
        <dbReference type="ARBA" id="ARBA00012737"/>
    </source>
</evidence>
<dbReference type="EMBL" id="QGQD01000077">
    <property type="protein sequence ID" value="TLC99097.1"/>
    <property type="molecule type" value="Genomic_DNA"/>
</dbReference>
<evidence type="ECO:0000256" key="7">
    <source>
        <dbReference type="ARBA" id="ARBA00022962"/>
    </source>
</evidence>
<gene>
    <name evidence="13" type="primary">asnB_2</name>
    <name evidence="13" type="ORF">DSM106044_04078</name>
</gene>
<dbReference type="InterPro" id="IPR006426">
    <property type="entry name" value="Asn_synth_AEB"/>
</dbReference>
<evidence type="ECO:0000259" key="12">
    <source>
        <dbReference type="PROSITE" id="PS51278"/>
    </source>
</evidence>
<evidence type="ECO:0000313" key="13">
    <source>
        <dbReference type="EMBL" id="TLC99097.1"/>
    </source>
</evidence>
<evidence type="ECO:0000256" key="10">
    <source>
        <dbReference type="PIRSR" id="PIRSR001589-2"/>
    </source>
</evidence>
<dbReference type="PANTHER" id="PTHR43284">
    <property type="entry name" value="ASPARAGINE SYNTHETASE (GLUTAMINE-HYDROLYZING)"/>
    <property type="match status" value="1"/>
</dbReference>
<dbReference type="CDD" id="cd00712">
    <property type="entry name" value="AsnB"/>
    <property type="match status" value="1"/>
</dbReference>
<feature type="binding site" evidence="10">
    <location>
        <position position="97"/>
    </location>
    <ligand>
        <name>L-glutamine</name>
        <dbReference type="ChEBI" id="CHEBI:58359"/>
    </ligand>
</feature>
<dbReference type="GO" id="GO:0005524">
    <property type="term" value="F:ATP binding"/>
    <property type="evidence" value="ECO:0007669"/>
    <property type="project" value="UniProtKB-KW"/>
</dbReference>
<dbReference type="RefSeq" id="WP_138003528.1">
    <property type="nucleotide sequence ID" value="NZ_QGQD01000077.1"/>
</dbReference>
<feature type="binding site" evidence="10">
    <location>
        <position position="281"/>
    </location>
    <ligand>
        <name>ATP</name>
        <dbReference type="ChEBI" id="CHEBI:30616"/>
    </ligand>
</feature>
<evidence type="ECO:0000256" key="9">
    <source>
        <dbReference type="PIRSR" id="PIRSR001589-1"/>
    </source>
</evidence>
<accession>A0A4V6HRH5</accession>
<proteinExistence type="inferred from homology"/>
<dbReference type="NCBIfam" id="TIGR01536">
    <property type="entry name" value="asn_synth_AEB"/>
    <property type="match status" value="1"/>
</dbReference>
<evidence type="ECO:0000256" key="6">
    <source>
        <dbReference type="ARBA" id="ARBA00022888"/>
    </source>
</evidence>
<comment type="catalytic activity">
    <reaction evidence="8">
        <text>L-aspartate + L-glutamine + ATP + H2O = L-asparagine + L-glutamate + AMP + diphosphate + H(+)</text>
        <dbReference type="Rhea" id="RHEA:12228"/>
        <dbReference type="ChEBI" id="CHEBI:15377"/>
        <dbReference type="ChEBI" id="CHEBI:15378"/>
        <dbReference type="ChEBI" id="CHEBI:29985"/>
        <dbReference type="ChEBI" id="CHEBI:29991"/>
        <dbReference type="ChEBI" id="CHEBI:30616"/>
        <dbReference type="ChEBI" id="CHEBI:33019"/>
        <dbReference type="ChEBI" id="CHEBI:58048"/>
        <dbReference type="ChEBI" id="CHEBI:58359"/>
        <dbReference type="ChEBI" id="CHEBI:456215"/>
        <dbReference type="EC" id="6.3.5.4"/>
    </reaction>
</comment>
<feature type="domain" description="Glutamine amidotransferase type-2" evidence="12">
    <location>
        <begin position="2"/>
        <end position="210"/>
    </location>
</feature>
<dbReference type="Proteomes" id="UP000306509">
    <property type="component" value="Unassembled WGS sequence"/>
</dbReference>
<keyword evidence="5 10" id="KW-0067">ATP-binding</keyword>
<dbReference type="PANTHER" id="PTHR43284:SF1">
    <property type="entry name" value="ASPARAGINE SYNTHETASE"/>
    <property type="match status" value="1"/>
</dbReference>
<dbReference type="InterPro" id="IPR014729">
    <property type="entry name" value="Rossmann-like_a/b/a_fold"/>
</dbReference>
<keyword evidence="13" id="KW-0436">Ligase</keyword>
<keyword evidence="9" id="KW-0028">Amino-acid biosynthesis</keyword>
<keyword evidence="14" id="KW-1185">Reference proteome</keyword>
<evidence type="ECO:0000256" key="4">
    <source>
        <dbReference type="ARBA" id="ARBA00022741"/>
    </source>
</evidence>
<dbReference type="InterPro" id="IPR001962">
    <property type="entry name" value="Asn_synthase"/>
</dbReference>
<dbReference type="Pfam" id="PF13537">
    <property type="entry name" value="GATase_7"/>
    <property type="match status" value="1"/>
</dbReference>
<dbReference type="EC" id="6.3.5.4" evidence="3"/>
<name>A0A4V6HRH5_9FIRM</name>
<comment type="pathway">
    <text evidence="1">Amino-acid biosynthesis; L-asparagine biosynthesis; L-asparagine from L-aspartate (L-Gln route): step 1/1.</text>
</comment>
<evidence type="ECO:0000256" key="2">
    <source>
        <dbReference type="ARBA" id="ARBA00005752"/>
    </source>
</evidence>
<dbReference type="Gene3D" id="3.40.50.620">
    <property type="entry name" value="HUPs"/>
    <property type="match status" value="1"/>
</dbReference>
<dbReference type="InterPro" id="IPR051786">
    <property type="entry name" value="ASN_synthetase/amidase"/>
</dbReference>
<dbReference type="SUPFAM" id="SSF52402">
    <property type="entry name" value="Adenine nucleotide alpha hydrolases-like"/>
    <property type="match status" value="1"/>
</dbReference>
<dbReference type="AlphaFoldDB" id="A0A4V6HRH5"/>
<dbReference type="InterPro" id="IPR033738">
    <property type="entry name" value="AsnB_N"/>
</dbReference>
<evidence type="ECO:0000313" key="14">
    <source>
        <dbReference type="Proteomes" id="UP000306509"/>
    </source>
</evidence>
<dbReference type="Gene3D" id="3.60.20.10">
    <property type="entry name" value="Glutamine Phosphoribosylpyrophosphate, subunit 1, domain 1"/>
    <property type="match status" value="1"/>
</dbReference>
<dbReference type="GO" id="GO:0004066">
    <property type="term" value="F:asparagine synthase (glutamine-hydrolyzing) activity"/>
    <property type="evidence" value="ECO:0007669"/>
    <property type="project" value="UniProtKB-EC"/>
</dbReference>
<comment type="caution">
    <text evidence="13">The sequence shown here is derived from an EMBL/GenBank/DDBJ whole genome shotgun (WGS) entry which is preliminary data.</text>
</comment>
<evidence type="ECO:0000256" key="8">
    <source>
        <dbReference type="ARBA" id="ARBA00048741"/>
    </source>
</evidence>
<protein>
    <recommendedName>
        <fullName evidence="3">asparagine synthase (glutamine-hydrolyzing)</fullName>
        <ecNumber evidence="3">6.3.5.4</ecNumber>
    </recommendedName>
</protein>
<dbReference type="PROSITE" id="PS51278">
    <property type="entry name" value="GATASE_TYPE_2"/>
    <property type="match status" value="1"/>
</dbReference>
<keyword evidence="6 9" id="KW-0061">Asparagine biosynthesis</keyword>